<keyword evidence="3" id="KW-1185">Reference proteome</keyword>
<keyword evidence="1" id="KW-0732">Signal</keyword>
<sequence>VLMSNGNGTFQPQVVYATGELPISVSVGDLNEVTNIDIVVTNYNMNFVSIFLGYSNGSFDDGLRLYTDWWPTSATISDFNNDGQLDIAVVNEGNRTLNVFLNNC</sequence>
<evidence type="ECO:0000313" key="2">
    <source>
        <dbReference type="EMBL" id="CAF1586478.1"/>
    </source>
</evidence>
<dbReference type="Gene3D" id="2.130.10.130">
    <property type="entry name" value="Integrin alpha, N-terminal"/>
    <property type="match status" value="1"/>
</dbReference>
<dbReference type="Pfam" id="PF13517">
    <property type="entry name" value="FG-GAP_3"/>
    <property type="match status" value="1"/>
</dbReference>
<comment type="caution">
    <text evidence="2">The sequence shown here is derived from an EMBL/GenBank/DDBJ whole genome shotgun (WGS) entry which is preliminary data.</text>
</comment>
<evidence type="ECO:0000256" key="1">
    <source>
        <dbReference type="ARBA" id="ARBA00022729"/>
    </source>
</evidence>
<dbReference type="AlphaFoldDB" id="A0A815ZM05"/>
<dbReference type="InterPro" id="IPR013517">
    <property type="entry name" value="FG-GAP"/>
</dbReference>
<gene>
    <name evidence="2" type="ORF">XAT740_LOCUS46076</name>
</gene>
<accession>A0A815ZM05</accession>
<evidence type="ECO:0008006" key="4">
    <source>
        <dbReference type="Google" id="ProtNLM"/>
    </source>
</evidence>
<dbReference type="PANTHER" id="PTHR46580">
    <property type="entry name" value="SENSOR KINASE-RELATED"/>
    <property type="match status" value="1"/>
</dbReference>
<evidence type="ECO:0000313" key="3">
    <source>
        <dbReference type="Proteomes" id="UP000663828"/>
    </source>
</evidence>
<feature type="non-terminal residue" evidence="2">
    <location>
        <position position="1"/>
    </location>
</feature>
<dbReference type="SUPFAM" id="SSF69318">
    <property type="entry name" value="Integrin alpha N-terminal domain"/>
    <property type="match status" value="1"/>
</dbReference>
<reference evidence="2" key="1">
    <citation type="submission" date="2021-02" db="EMBL/GenBank/DDBJ databases">
        <authorList>
            <person name="Nowell W R."/>
        </authorList>
    </citation>
    <scope>NUCLEOTIDE SEQUENCE</scope>
</reference>
<dbReference type="InterPro" id="IPR028994">
    <property type="entry name" value="Integrin_alpha_N"/>
</dbReference>
<name>A0A815ZM05_ADIRI</name>
<organism evidence="2 3">
    <name type="scientific">Adineta ricciae</name>
    <name type="common">Rotifer</name>
    <dbReference type="NCBI Taxonomy" id="249248"/>
    <lineage>
        <taxon>Eukaryota</taxon>
        <taxon>Metazoa</taxon>
        <taxon>Spiralia</taxon>
        <taxon>Gnathifera</taxon>
        <taxon>Rotifera</taxon>
        <taxon>Eurotatoria</taxon>
        <taxon>Bdelloidea</taxon>
        <taxon>Adinetida</taxon>
        <taxon>Adinetidae</taxon>
        <taxon>Adineta</taxon>
    </lineage>
</organism>
<dbReference type="EMBL" id="CAJNOR010006122">
    <property type="protein sequence ID" value="CAF1586478.1"/>
    <property type="molecule type" value="Genomic_DNA"/>
</dbReference>
<proteinExistence type="predicted"/>
<protein>
    <recommendedName>
        <fullName evidence="4">VCBS repeat-containing protein</fullName>
    </recommendedName>
</protein>
<dbReference type="Proteomes" id="UP000663828">
    <property type="component" value="Unassembled WGS sequence"/>
</dbReference>